<protein>
    <submittedName>
        <fullName evidence="1">Uncharacterized protein</fullName>
    </submittedName>
</protein>
<name>A0ABT9G5Y7_LEPDI</name>
<comment type="caution">
    <text evidence="1">The sequence shown here is derived from an EMBL/GenBank/DDBJ whole genome shotgun (WGS) entry which is preliminary data.</text>
</comment>
<proteinExistence type="predicted"/>
<reference evidence="1 2" key="1">
    <citation type="submission" date="2023-08" db="EMBL/GenBank/DDBJ databases">
        <authorList>
            <person name="Roldan D.M."/>
            <person name="Menes R.J."/>
        </authorList>
    </citation>
    <scope>NUCLEOTIDE SEQUENCE [LARGE SCALE GENOMIC DNA]</scope>
    <source>
        <strain evidence="1 2">CCM 2812</strain>
    </source>
</reference>
<evidence type="ECO:0000313" key="2">
    <source>
        <dbReference type="Proteomes" id="UP001235760"/>
    </source>
</evidence>
<dbReference type="Proteomes" id="UP001235760">
    <property type="component" value="Unassembled WGS sequence"/>
</dbReference>
<dbReference type="EMBL" id="JAUZEE010000008">
    <property type="protein sequence ID" value="MDP4301898.1"/>
    <property type="molecule type" value="Genomic_DNA"/>
</dbReference>
<organism evidence="1 2">
    <name type="scientific">Leptothrix discophora</name>
    <dbReference type="NCBI Taxonomy" id="89"/>
    <lineage>
        <taxon>Bacteria</taxon>
        <taxon>Pseudomonadati</taxon>
        <taxon>Pseudomonadota</taxon>
        <taxon>Betaproteobacteria</taxon>
        <taxon>Burkholderiales</taxon>
        <taxon>Sphaerotilaceae</taxon>
        <taxon>Leptothrix</taxon>
    </lineage>
</organism>
<sequence>MGEEWGFAAPAFRVEEALGRLRRDLRESGLVERDGVFERRGAAIARVAAGDGVVEAAIVERPSHGSPRWRTRQLKSGAEVRDFVNLVKKQLGAWSDDDE</sequence>
<gene>
    <name evidence="1" type="ORF">Q8X39_14745</name>
</gene>
<keyword evidence="2" id="KW-1185">Reference proteome</keyword>
<dbReference type="RefSeq" id="WP_305750444.1">
    <property type="nucleotide sequence ID" value="NZ_JAUZEE010000008.1"/>
</dbReference>
<accession>A0ABT9G5Y7</accession>
<evidence type="ECO:0000313" key="1">
    <source>
        <dbReference type="EMBL" id="MDP4301898.1"/>
    </source>
</evidence>